<keyword evidence="1" id="KW-0175">Coiled coil</keyword>
<evidence type="ECO:0000313" key="4">
    <source>
        <dbReference type="Proteomes" id="UP001150925"/>
    </source>
</evidence>
<evidence type="ECO:0000313" key="3">
    <source>
        <dbReference type="EMBL" id="KAJ1966620.1"/>
    </source>
</evidence>
<accession>A0A9W8ATZ6</accession>
<dbReference type="Proteomes" id="UP001150925">
    <property type="component" value="Unassembled WGS sequence"/>
</dbReference>
<comment type="caution">
    <text evidence="3">The sequence shown here is derived from an EMBL/GenBank/DDBJ whole genome shotgun (WGS) entry which is preliminary data.</text>
</comment>
<proteinExistence type="predicted"/>
<feature type="region of interest" description="Disordered" evidence="2">
    <location>
        <begin position="126"/>
        <end position="187"/>
    </location>
</feature>
<name>A0A9W8ATZ6_9FUNG</name>
<evidence type="ECO:0000256" key="1">
    <source>
        <dbReference type="SAM" id="Coils"/>
    </source>
</evidence>
<gene>
    <name evidence="3" type="ORF">IWQ62_002353</name>
</gene>
<sequence length="267" mass="30022">MSTSATERQLETGIRLIKEAFSRQVGSINSSMVLHQSNEINRLEKELNHKNRIIQDLKDEVDQLQHDCEERENRLNHLTNSLTRYQDLKNVILHTVNHVEEHEPTSSTHINEIGESFLTSAPMLHSGTPSAMGMDAPNLTVPNDTGPFFKPEAPPRPSPAYESYPNPLSKPYAGDPFRPQGSPLLASTPVPRNPRVHFQHPSPRQETVFAGDEFVDSTGSSTQPASQYRSDRPVYSEEAAVFFQHAKAHLTYNEVSSLLRRSTHAYC</sequence>
<reference evidence="3" key="1">
    <citation type="submission" date="2022-07" db="EMBL/GenBank/DDBJ databases">
        <title>Phylogenomic reconstructions and comparative analyses of Kickxellomycotina fungi.</title>
        <authorList>
            <person name="Reynolds N.K."/>
            <person name="Stajich J.E."/>
            <person name="Barry K."/>
            <person name="Grigoriev I.V."/>
            <person name="Crous P."/>
            <person name="Smith M.E."/>
        </authorList>
    </citation>
    <scope>NUCLEOTIDE SEQUENCE</scope>
    <source>
        <strain evidence="3">RSA 1196</strain>
    </source>
</reference>
<dbReference type="EMBL" id="JANBPY010000487">
    <property type="protein sequence ID" value="KAJ1966620.1"/>
    <property type="molecule type" value="Genomic_DNA"/>
</dbReference>
<keyword evidence="4" id="KW-1185">Reference proteome</keyword>
<organism evidence="3 4">
    <name type="scientific">Dispira parvispora</name>
    <dbReference type="NCBI Taxonomy" id="1520584"/>
    <lineage>
        <taxon>Eukaryota</taxon>
        <taxon>Fungi</taxon>
        <taxon>Fungi incertae sedis</taxon>
        <taxon>Zoopagomycota</taxon>
        <taxon>Kickxellomycotina</taxon>
        <taxon>Dimargaritomycetes</taxon>
        <taxon>Dimargaritales</taxon>
        <taxon>Dimargaritaceae</taxon>
        <taxon>Dispira</taxon>
    </lineage>
</organism>
<evidence type="ECO:0000256" key="2">
    <source>
        <dbReference type="SAM" id="MobiDB-lite"/>
    </source>
</evidence>
<protein>
    <submittedName>
        <fullName evidence="3">Uncharacterized protein</fullName>
    </submittedName>
</protein>
<feature type="coiled-coil region" evidence="1">
    <location>
        <begin position="40"/>
        <end position="88"/>
    </location>
</feature>
<dbReference type="OrthoDB" id="5554274at2759"/>
<dbReference type="AlphaFoldDB" id="A0A9W8ATZ6"/>